<sequence length="274" mass="31816">MPIDYNELTGREIVELGGQVKTPERVNSDRTYARKKRSEYKRTNEQFIMVKERYKDVKIHLSLEQNGVLMFMVSLMKHNSEGLLFHNSKKVGFSELANLIGKSERQVTRVIEELEKLSLVVREKDGRKVVLSLGENFFHSGYSDGSFKFVKLYKTRLKEIAQNLSLSELGLLMYMVSHFHYDINLLVDNPQEKDKSKLLIWKRKHVAEEFDVSIDFVKRAFPKLRKVRAIYEVKSAKNGIVLDPSLVCIGNKPKIDDILDAIDECEFKKDNVKK</sequence>
<dbReference type="Proteomes" id="UP000447833">
    <property type="component" value="Unassembled WGS sequence"/>
</dbReference>
<organism evidence="1 2">
    <name type="scientific">Guptibacillus hwajinpoensis</name>
    <dbReference type="NCBI Taxonomy" id="208199"/>
    <lineage>
        <taxon>Bacteria</taxon>
        <taxon>Bacillati</taxon>
        <taxon>Bacillota</taxon>
        <taxon>Bacilli</taxon>
        <taxon>Bacillales</taxon>
        <taxon>Guptibacillaceae</taxon>
        <taxon>Guptibacillus</taxon>
    </lineage>
</organism>
<name>A0A845F315_9BACL</name>
<protein>
    <submittedName>
        <fullName evidence="1">Uncharacterized protein</fullName>
    </submittedName>
</protein>
<evidence type="ECO:0000313" key="1">
    <source>
        <dbReference type="EMBL" id="MYL65442.1"/>
    </source>
</evidence>
<dbReference type="InterPro" id="IPR036390">
    <property type="entry name" value="WH_DNA-bd_sf"/>
</dbReference>
<accession>A0A845F315</accession>
<dbReference type="InterPro" id="IPR036388">
    <property type="entry name" value="WH-like_DNA-bd_sf"/>
</dbReference>
<dbReference type="AlphaFoldDB" id="A0A845F315"/>
<gene>
    <name evidence="1" type="ORF">GLW07_18955</name>
</gene>
<dbReference type="EMBL" id="WMEY01000007">
    <property type="protein sequence ID" value="MYL65442.1"/>
    <property type="molecule type" value="Genomic_DNA"/>
</dbReference>
<proteinExistence type="predicted"/>
<dbReference type="Gene3D" id="1.10.10.10">
    <property type="entry name" value="Winged helix-like DNA-binding domain superfamily/Winged helix DNA-binding domain"/>
    <property type="match status" value="1"/>
</dbReference>
<dbReference type="RefSeq" id="WP_160920828.1">
    <property type="nucleotide sequence ID" value="NZ_WMEY01000007.1"/>
</dbReference>
<evidence type="ECO:0000313" key="2">
    <source>
        <dbReference type="Proteomes" id="UP000447833"/>
    </source>
</evidence>
<dbReference type="SUPFAM" id="SSF46785">
    <property type="entry name" value="Winged helix' DNA-binding domain"/>
    <property type="match status" value="1"/>
</dbReference>
<reference evidence="1 2" key="1">
    <citation type="submission" date="2019-11" db="EMBL/GenBank/DDBJ databases">
        <title>Genome sequences of 17 halophilic strains isolated from different environments.</title>
        <authorList>
            <person name="Furrow R.E."/>
        </authorList>
    </citation>
    <scope>NUCLEOTIDE SEQUENCE [LARGE SCALE GENOMIC DNA]</scope>
    <source>
        <strain evidence="1 2">22506_14_FS</strain>
    </source>
</reference>
<comment type="caution">
    <text evidence="1">The sequence shown here is derived from an EMBL/GenBank/DDBJ whole genome shotgun (WGS) entry which is preliminary data.</text>
</comment>